<feature type="transmembrane region" description="Helical" evidence="1">
    <location>
        <begin position="269"/>
        <end position="290"/>
    </location>
</feature>
<keyword evidence="3" id="KW-1185">Reference proteome</keyword>
<accession>A0A4R7J6W8</accession>
<comment type="caution">
    <text evidence="2">The sequence shown here is derived from an EMBL/GenBank/DDBJ whole genome shotgun (WGS) entry which is preliminary data.</text>
</comment>
<name>A0A4R7J6W8_9ACTN</name>
<organism evidence="2 3">
    <name type="scientific">Naumannella halotolerans</name>
    <dbReference type="NCBI Taxonomy" id="993414"/>
    <lineage>
        <taxon>Bacteria</taxon>
        <taxon>Bacillati</taxon>
        <taxon>Actinomycetota</taxon>
        <taxon>Actinomycetes</taxon>
        <taxon>Propionibacteriales</taxon>
        <taxon>Propionibacteriaceae</taxon>
        <taxon>Naumannella</taxon>
    </lineage>
</organism>
<evidence type="ECO:0000313" key="2">
    <source>
        <dbReference type="EMBL" id="TDT33150.1"/>
    </source>
</evidence>
<feature type="transmembrane region" description="Helical" evidence="1">
    <location>
        <begin position="239"/>
        <end position="257"/>
    </location>
</feature>
<keyword evidence="1" id="KW-0472">Membrane</keyword>
<dbReference type="RefSeq" id="WP_133753705.1">
    <property type="nucleotide sequence ID" value="NZ_SOAW01000001.1"/>
</dbReference>
<evidence type="ECO:0000256" key="1">
    <source>
        <dbReference type="SAM" id="Phobius"/>
    </source>
</evidence>
<feature type="transmembrane region" description="Helical" evidence="1">
    <location>
        <begin position="101"/>
        <end position="119"/>
    </location>
</feature>
<sequence length="329" mass="35180">MTLTATLLLQLLAFAAIGLVVLLLRRRSIGGDRLDDAFIAGFAHRLGLPVPESFRQGITDQVELRRNRVWRFGLAGLLLGLLAGVVVLLLGHHVIADVLPLWGVVLGAAIGSWSAVHSYRARLSPQAPPLEHERPVTVAAYTTVGETISHFCVPVMIAVACAAMWLIGSAAPDAGPGTAELLIIASCSAVVCIGVWLWFWRSERPLVRLPHFAEDQIDLAWSDAMRAVALRDLREAGQLLGLLGSTSCMLAAGALLYQVSPQVRSDPELTATLGTALLYVLGACWAVLMIPSSIGSMVRNPTLKLPPPEGLVYDVQAGTEEPGEPGTRR</sequence>
<dbReference type="Proteomes" id="UP000295371">
    <property type="component" value="Unassembled WGS sequence"/>
</dbReference>
<evidence type="ECO:0000313" key="3">
    <source>
        <dbReference type="Proteomes" id="UP000295371"/>
    </source>
</evidence>
<dbReference type="EMBL" id="SOAW01000001">
    <property type="protein sequence ID" value="TDT33150.1"/>
    <property type="molecule type" value="Genomic_DNA"/>
</dbReference>
<dbReference type="AlphaFoldDB" id="A0A4R7J6W8"/>
<protein>
    <submittedName>
        <fullName evidence="2">Uncharacterized protein</fullName>
    </submittedName>
</protein>
<keyword evidence="1" id="KW-1133">Transmembrane helix</keyword>
<gene>
    <name evidence="2" type="ORF">CLV29_0753</name>
</gene>
<dbReference type="OrthoDB" id="3732892at2"/>
<feature type="transmembrane region" description="Helical" evidence="1">
    <location>
        <begin position="6"/>
        <end position="24"/>
    </location>
</feature>
<feature type="transmembrane region" description="Helical" evidence="1">
    <location>
        <begin position="140"/>
        <end position="167"/>
    </location>
</feature>
<feature type="transmembrane region" description="Helical" evidence="1">
    <location>
        <begin position="179"/>
        <end position="199"/>
    </location>
</feature>
<feature type="transmembrane region" description="Helical" evidence="1">
    <location>
        <begin position="72"/>
        <end position="95"/>
    </location>
</feature>
<proteinExistence type="predicted"/>
<keyword evidence="1" id="KW-0812">Transmembrane</keyword>
<reference evidence="2 3" key="1">
    <citation type="submission" date="2019-03" db="EMBL/GenBank/DDBJ databases">
        <title>Genomic Encyclopedia of Archaeal and Bacterial Type Strains, Phase II (KMG-II): from individual species to whole genera.</title>
        <authorList>
            <person name="Goeker M."/>
        </authorList>
    </citation>
    <scope>NUCLEOTIDE SEQUENCE [LARGE SCALE GENOMIC DNA]</scope>
    <source>
        <strain evidence="2 3">DSM 24323</strain>
    </source>
</reference>